<feature type="region of interest" description="Disordered" evidence="1">
    <location>
        <begin position="190"/>
        <end position="227"/>
    </location>
</feature>
<name>G5CJ89_9FIRM</name>
<sequence>MPKEHIVLSALHQGMWVQYRTNKQWHYGQVKSWHQKHDMTMVTIAEYPSQHQITRPGLHLFAMSREQIPLRTQPGVSTIRRQMLQTIDQWITQDIIRVHSVPRGWKLGVRPYARSQWTQYFPEDTFDLIDAVTQWVRTSISMGHPRTRGPREVYTLDDPLPAAELDALSQAAQNNVGKADEFLEAMKTEKRREHAALQPRFGHNSLQRGQFWNRNPDYDPMDDDSEP</sequence>
<gene>
    <name evidence="2" type="primary">orfY50</name>
</gene>
<dbReference type="AlphaFoldDB" id="G5CJ89"/>
<geneLocation type="plasmid" evidence="2">
    <name>pY0017</name>
</geneLocation>
<evidence type="ECO:0000256" key="1">
    <source>
        <dbReference type="SAM" id="MobiDB-lite"/>
    </source>
</evidence>
<reference evidence="2" key="1">
    <citation type="journal article" date="2011" name="Appl. Environ. Microbiol.">
        <title>Two Large, Related, Cryptic Plasmids from Geographically Distinct Isolates of Sulfobacillus thermotolerans.</title>
        <authorList>
            <person name="Deane S.M."/>
            <person name="Rawlings D.E."/>
        </authorList>
    </citation>
    <scope>NUCLEOTIDE SEQUENCE</scope>
    <source>
        <strain evidence="2">Y0017</strain>
        <plasmid evidence="2">pY0017</plasmid>
    </source>
</reference>
<evidence type="ECO:0000313" key="2">
    <source>
        <dbReference type="EMBL" id="AEP14366.1"/>
    </source>
</evidence>
<keyword evidence="2" id="KW-0614">Plasmid</keyword>
<feature type="compositionally biased region" description="Polar residues" evidence="1">
    <location>
        <begin position="204"/>
        <end position="213"/>
    </location>
</feature>
<accession>G5CJ89</accession>
<dbReference type="EMBL" id="JN119830">
    <property type="protein sequence ID" value="AEP14366.1"/>
    <property type="molecule type" value="Genomic_DNA"/>
</dbReference>
<organism evidence="2">
    <name type="scientific">Sulfobacillus thermotolerans</name>
    <dbReference type="NCBI Taxonomy" id="338644"/>
    <lineage>
        <taxon>Bacteria</taxon>
        <taxon>Bacillati</taxon>
        <taxon>Bacillota</taxon>
        <taxon>Clostridia</taxon>
        <taxon>Eubacteriales</taxon>
        <taxon>Clostridiales Family XVII. Incertae Sedis</taxon>
        <taxon>Sulfobacillus</taxon>
    </lineage>
</organism>
<proteinExistence type="predicted"/>
<protein>
    <submittedName>
        <fullName evidence="2">Uncharacterized protein</fullName>
    </submittedName>
</protein>